<dbReference type="RefSeq" id="XP_014156306.1">
    <property type="nucleotide sequence ID" value="XM_014300831.1"/>
</dbReference>
<sequence length="324" mass="36613">MMAELGFGAKTSQNSWAKRIVITRDRTKLIYLSDFAKKGVLSIVYRLAAKVSSVVRDTIPPVDTCIGLLKSTESGIGIDSSYMPTRPLAISALQLLASDADLNHFFMSRDITPDDRSRYSSSTSGTGIHKSSRSDHSPEQPRHQSVRHRSHTTERRVRSPRRHMRAHSTNATTSCDRFSVQQDTPMVASDISRHRRLETLPGAPSTATAMMQSIHPSRRGNLPAERRSRDHRPAHTTPSRHSPARRTRHRRTLRNRTRGLSSARATPSTFDATTLKPLHSFQDSQRVQSFWLEYDTELKQKAIHEPPPSHEDPYLDLALVETWP</sequence>
<evidence type="ECO:0000313" key="2">
    <source>
        <dbReference type="EMBL" id="KNC82404.1"/>
    </source>
</evidence>
<dbReference type="AlphaFoldDB" id="A0A0L0G0M0"/>
<dbReference type="EMBL" id="KQ241930">
    <property type="protein sequence ID" value="KNC82404.1"/>
    <property type="molecule type" value="Genomic_DNA"/>
</dbReference>
<feature type="compositionally biased region" description="Basic and acidic residues" evidence="1">
    <location>
        <begin position="132"/>
        <end position="142"/>
    </location>
</feature>
<gene>
    <name evidence="2" type="ORF">SARC_05300</name>
</gene>
<keyword evidence="3" id="KW-1185">Reference proteome</keyword>
<dbReference type="GeneID" id="25905804"/>
<proteinExistence type="predicted"/>
<evidence type="ECO:0000313" key="3">
    <source>
        <dbReference type="Proteomes" id="UP000054560"/>
    </source>
</evidence>
<feature type="compositionally biased region" description="Basic and acidic residues" evidence="1">
    <location>
        <begin position="224"/>
        <end position="233"/>
    </location>
</feature>
<reference evidence="2 3" key="1">
    <citation type="submission" date="2011-02" db="EMBL/GenBank/DDBJ databases">
        <title>The Genome Sequence of Sphaeroforma arctica JP610.</title>
        <authorList>
            <consortium name="The Broad Institute Genome Sequencing Platform"/>
            <person name="Russ C."/>
            <person name="Cuomo C."/>
            <person name="Young S.K."/>
            <person name="Zeng Q."/>
            <person name="Gargeya S."/>
            <person name="Alvarado L."/>
            <person name="Berlin A."/>
            <person name="Chapman S.B."/>
            <person name="Chen Z."/>
            <person name="Freedman E."/>
            <person name="Gellesch M."/>
            <person name="Goldberg J."/>
            <person name="Griggs A."/>
            <person name="Gujja S."/>
            <person name="Heilman E."/>
            <person name="Heiman D."/>
            <person name="Howarth C."/>
            <person name="Mehta T."/>
            <person name="Neiman D."/>
            <person name="Pearson M."/>
            <person name="Roberts A."/>
            <person name="Saif S."/>
            <person name="Shea T."/>
            <person name="Shenoy N."/>
            <person name="Sisk P."/>
            <person name="Stolte C."/>
            <person name="Sykes S."/>
            <person name="White J."/>
            <person name="Yandava C."/>
            <person name="Burger G."/>
            <person name="Gray M.W."/>
            <person name="Holland P.W.H."/>
            <person name="King N."/>
            <person name="Lang F.B.F."/>
            <person name="Roger A.J."/>
            <person name="Ruiz-Trillo I."/>
            <person name="Haas B."/>
            <person name="Nusbaum C."/>
            <person name="Birren B."/>
        </authorList>
    </citation>
    <scope>NUCLEOTIDE SEQUENCE [LARGE SCALE GENOMIC DNA]</scope>
    <source>
        <strain evidence="2 3">JP610</strain>
    </source>
</reference>
<organism evidence="2 3">
    <name type="scientific">Sphaeroforma arctica JP610</name>
    <dbReference type="NCBI Taxonomy" id="667725"/>
    <lineage>
        <taxon>Eukaryota</taxon>
        <taxon>Ichthyosporea</taxon>
        <taxon>Ichthyophonida</taxon>
        <taxon>Sphaeroforma</taxon>
    </lineage>
</organism>
<feature type="compositionally biased region" description="Basic residues" evidence="1">
    <location>
        <begin position="242"/>
        <end position="257"/>
    </location>
</feature>
<feature type="compositionally biased region" description="Polar residues" evidence="1">
    <location>
        <begin position="205"/>
        <end position="215"/>
    </location>
</feature>
<feature type="region of interest" description="Disordered" evidence="1">
    <location>
        <begin position="113"/>
        <end position="182"/>
    </location>
</feature>
<protein>
    <submittedName>
        <fullName evidence="2">Uncharacterized protein</fullName>
    </submittedName>
</protein>
<name>A0A0L0G0M0_9EUKA</name>
<evidence type="ECO:0000256" key="1">
    <source>
        <dbReference type="SAM" id="MobiDB-lite"/>
    </source>
</evidence>
<dbReference type="Proteomes" id="UP000054560">
    <property type="component" value="Unassembled WGS sequence"/>
</dbReference>
<feature type="compositionally biased region" description="Polar residues" evidence="1">
    <location>
        <begin position="167"/>
        <end position="182"/>
    </location>
</feature>
<feature type="region of interest" description="Disordered" evidence="1">
    <location>
        <begin position="204"/>
        <end position="267"/>
    </location>
</feature>
<accession>A0A0L0G0M0</accession>